<dbReference type="Pfam" id="PF06325">
    <property type="entry name" value="PrmA"/>
    <property type="match status" value="1"/>
</dbReference>
<proteinExistence type="predicted"/>
<keyword evidence="1" id="KW-0808">Transferase</keyword>
<dbReference type="AlphaFoldDB" id="A0A1Y5SQ88"/>
<dbReference type="PROSITE" id="PS51678">
    <property type="entry name" value="SAM_MT_PRMT"/>
    <property type="match status" value="1"/>
</dbReference>
<dbReference type="PANTHER" id="PTHR11006">
    <property type="entry name" value="PROTEIN ARGININE N-METHYLTRANSFERASE"/>
    <property type="match status" value="1"/>
</dbReference>
<dbReference type="OrthoDB" id="5383291at2"/>
<organism evidence="1 2">
    <name type="scientific">Palleronia marisminoris</name>
    <dbReference type="NCBI Taxonomy" id="315423"/>
    <lineage>
        <taxon>Bacteria</taxon>
        <taxon>Pseudomonadati</taxon>
        <taxon>Pseudomonadota</taxon>
        <taxon>Alphaproteobacteria</taxon>
        <taxon>Rhodobacterales</taxon>
        <taxon>Roseobacteraceae</taxon>
        <taxon>Palleronia</taxon>
    </lineage>
</organism>
<dbReference type="Gene3D" id="3.40.50.150">
    <property type="entry name" value="Vaccinia Virus protein VP39"/>
    <property type="match status" value="1"/>
</dbReference>
<dbReference type="Proteomes" id="UP000193870">
    <property type="component" value="Unassembled WGS sequence"/>
</dbReference>
<dbReference type="CDD" id="cd02440">
    <property type="entry name" value="AdoMet_MTases"/>
    <property type="match status" value="1"/>
</dbReference>
<gene>
    <name evidence="1" type="ORF">PAM7066_02001</name>
</gene>
<dbReference type="STRING" id="315423.SAMN04488020_10556"/>
<keyword evidence="1" id="KW-0489">Methyltransferase</keyword>
<name>A0A1Y5SQ88_9RHOB</name>
<dbReference type="PANTHER" id="PTHR11006:SF4">
    <property type="entry name" value="PROTEIN ARGININE N-METHYLTRANSFERASE 7"/>
    <property type="match status" value="1"/>
</dbReference>
<keyword evidence="1" id="KW-0687">Ribonucleoprotein</keyword>
<protein>
    <submittedName>
        <fullName evidence="1">Ribosomal protein L11 methyltransferase</fullName>
    </submittedName>
</protein>
<keyword evidence="2" id="KW-1185">Reference proteome</keyword>
<dbReference type="GO" id="GO:0042054">
    <property type="term" value="F:histone methyltransferase activity"/>
    <property type="evidence" value="ECO:0007669"/>
    <property type="project" value="TreeGrafter"/>
</dbReference>
<evidence type="ECO:0000313" key="2">
    <source>
        <dbReference type="Proteomes" id="UP000193870"/>
    </source>
</evidence>
<dbReference type="GO" id="GO:0016274">
    <property type="term" value="F:protein-arginine N-methyltransferase activity"/>
    <property type="evidence" value="ECO:0007669"/>
    <property type="project" value="InterPro"/>
</dbReference>
<sequence>MPKDFALTFHDDDHLHQEREHQQAQDADRLVQLAKLEPLSDGGLRTSKLLLEALSKAPHHHEAKVLLDRLYQLFVPRWHFPMLADRVRNRAYAAAIAAKVRPGDVVLDIGCGAGLTAMLAARAGAEHVYTCEQHPLIAQAAARVIEENGLADRITVIPKLSRNLIVGVDLPEPADVVISEIVDTMLLGEGALATLKHAMETLAKPDARAIPERGRLMARLVESDKLLNLWRPQEAEGFDLSAFHHFATVARITPNDFAACGLRSLGPAKDLFGFDFTSPEILAGRTTEQLDCSDAGTMHAVFVYFELDLAPGIQVTNGLQSDGHWGRTAFLLNQPRSAEPGGTLTITAHHDTSELSVSVHAAVDCTDDAHQRAILMEQVWVLGTRCDDTFLPSSTSHYAKPGNAPAKVVEFQI</sequence>
<dbReference type="GO" id="GO:0005840">
    <property type="term" value="C:ribosome"/>
    <property type="evidence" value="ECO:0007669"/>
    <property type="project" value="UniProtKB-KW"/>
</dbReference>
<dbReference type="RefSeq" id="WP_085853995.1">
    <property type="nucleotide sequence ID" value="NZ_FOPF01000005.1"/>
</dbReference>
<dbReference type="GO" id="GO:0032259">
    <property type="term" value="P:methylation"/>
    <property type="evidence" value="ECO:0007669"/>
    <property type="project" value="UniProtKB-KW"/>
</dbReference>
<keyword evidence="1" id="KW-0689">Ribosomal protein</keyword>
<reference evidence="1 2" key="1">
    <citation type="submission" date="2017-03" db="EMBL/GenBank/DDBJ databases">
        <authorList>
            <person name="Afonso C.L."/>
            <person name="Miller P.J."/>
            <person name="Scott M.A."/>
            <person name="Spackman E."/>
            <person name="Goraichik I."/>
            <person name="Dimitrov K.M."/>
            <person name="Suarez D.L."/>
            <person name="Swayne D.E."/>
        </authorList>
    </citation>
    <scope>NUCLEOTIDE SEQUENCE [LARGE SCALE GENOMIC DNA]</scope>
    <source>
        <strain evidence="1 2">CECT 7066</strain>
    </source>
</reference>
<dbReference type="Gene3D" id="2.70.160.11">
    <property type="entry name" value="Hnrnp arginine n-methyltransferase1"/>
    <property type="match status" value="1"/>
</dbReference>
<dbReference type="SUPFAM" id="SSF53335">
    <property type="entry name" value="S-adenosyl-L-methionine-dependent methyltransferases"/>
    <property type="match status" value="1"/>
</dbReference>
<evidence type="ECO:0000313" key="1">
    <source>
        <dbReference type="EMBL" id="SLN45911.1"/>
    </source>
</evidence>
<dbReference type="InterPro" id="IPR025799">
    <property type="entry name" value="Arg_MeTrfase"/>
</dbReference>
<dbReference type="InterPro" id="IPR029063">
    <property type="entry name" value="SAM-dependent_MTases_sf"/>
</dbReference>
<accession>A0A1Y5SQ88</accession>
<dbReference type="EMBL" id="FWFV01000005">
    <property type="protein sequence ID" value="SLN45911.1"/>
    <property type="molecule type" value="Genomic_DNA"/>
</dbReference>